<proteinExistence type="predicted"/>
<evidence type="ECO:0000256" key="1">
    <source>
        <dbReference type="SAM" id="MobiDB-lite"/>
    </source>
</evidence>
<organism evidence="3 4">
    <name type="scientific">Kocuria subflava</name>
    <dbReference type="NCBI Taxonomy" id="1736139"/>
    <lineage>
        <taxon>Bacteria</taxon>
        <taxon>Bacillati</taxon>
        <taxon>Actinomycetota</taxon>
        <taxon>Actinomycetes</taxon>
        <taxon>Micrococcales</taxon>
        <taxon>Micrococcaceae</taxon>
        <taxon>Kocuria</taxon>
    </lineage>
</organism>
<evidence type="ECO:0000256" key="2">
    <source>
        <dbReference type="SAM" id="Phobius"/>
    </source>
</evidence>
<dbReference type="EMBL" id="JAAVUN010000018">
    <property type="protein sequence ID" value="NKE10189.1"/>
    <property type="molecule type" value="Genomic_DNA"/>
</dbReference>
<keyword evidence="4" id="KW-1185">Reference proteome</keyword>
<gene>
    <name evidence="3" type="ORF">GTW58_09645</name>
</gene>
<evidence type="ECO:0000313" key="4">
    <source>
        <dbReference type="Proteomes" id="UP000521379"/>
    </source>
</evidence>
<feature type="region of interest" description="Disordered" evidence="1">
    <location>
        <begin position="189"/>
        <end position="215"/>
    </location>
</feature>
<evidence type="ECO:0008006" key="5">
    <source>
        <dbReference type="Google" id="ProtNLM"/>
    </source>
</evidence>
<feature type="compositionally biased region" description="Polar residues" evidence="1">
    <location>
        <begin position="244"/>
        <end position="259"/>
    </location>
</feature>
<dbReference type="RefSeq" id="WP_119933246.1">
    <property type="nucleotide sequence ID" value="NZ_JAAVUN010000018.1"/>
</dbReference>
<protein>
    <recommendedName>
        <fullName evidence="5">Serine/threonine protein kinase</fullName>
    </recommendedName>
</protein>
<sequence>MPQPISLGTVLGGRYKVLDEVLTTDEQDHILGGQDQILGREVTILVPSERHTSRVVENARAMAIGAVDADLHILDLGQSGSTTYLVTSFAAPSVITEELLSEPGTLDDDTLSDDIFGRPRSAGTAGTYVVDDGEPDSVGEETSEEFFDQWDDDDIDSAPAAPEMEKHLGRIKRAPESSTRATLFDRAAAGRGSTPHKAPVRDTHRIDPTYDGDNRYDSYEYEYNSGAKARGTGGGATEALNRQAVRSRSEQSGTGSTAARATERKSNKAGGLLALLLVLLGVLALGAVLVFGGLGNLFTGGEGSEDSTAAATDQATEQTVTATPVSALRLVPDNPTLMADQDGTLEQVIDQDPATTWVSYGFSSPDFSQLVSSVSLAVRFEEPTVMNQVSITQESGTGGSFTVYVADEPSLDNATEVGQGTFQGQQSTVELGDAARDSEHQYLIVEWTELPTLTQPIAGYNYGLRIGDINVT</sequence>
<keyword evidence="2" id="KW-0812">Transmembrane</keyword>
<keyword evidence="2" id="KW-0472">Membrane</keyword>
<dbReference type="AlphaFoldDB" id="A0A846TTS6"/>
<evidence type="ECO:0000313" key="3">
    <source>
        <dbReference type="EMBL" id="NKE10189.1"/>
    </source>
</evidence>
<accession>A0A846TTS6</accession>
<reference evidence="3 4" key="1">
    <citation type="submission" date="2020-02" db="EMBL/GenBank/DDBJ databases">
        <authorList>
            <person name="Sun Q."/>
        </authorList>
    </citation>
    <scope>NUCLEOTIDE SEQUENCE [LARGE SCALE GENOMIC DNA]</scope>
    <source>
        <strain evidence="3 4">YIM 13062</strain>
    </source>
</reference>
<name>A0A846TTS6_9MICC</name>
<dbReference type="Proteomes" id="UP000521379">
    <property type="component" value="Unassembled WGS sequence"/>
</dbReference>
<feature type="compositionally biased region" description="Basic and acidic residues" evidence="1">
    <location>
        <begin position="199"/>
        <end position="215"/>
    </location>
</feature>
<keyword evidence="2" id="KW-1133">Transmembrane helix</keyword>
<comment type="caution">
    <text evidence="3">The sequence shown here is derived from an EMBL/GenBank/DDBJ whole genome shotgun (WGS) entry which is preliminary data.</text>
</comment>
<feature type="region of interest" description="Disordered" evidence="1">
    <location>
        <begin position="242"/>
        <end position="264"/>
    </location>
</feature>
<feature type="transmembrane region" description="Helical" evidence="2">
    <location>
        <begin position="272"/>
        <end position="294"/>
    </location>
</feature>